<evidence type="ECO:0000259" key="3">
    <source>
        <dbReference type="Pfam" id="PF00561"/>
    </source>
</evidence>
<keyword evidence="2" id="KW-0378">Hydrolase</keyword>
<dbReference type="FunFam" id="3.40.50.1820:FF:000039">
    <property type="entry name" value="Esterase ybfF"/>
    <property type="match status" value="1"/>
</dbReference>
<comment type="similarity">
    <text evidence="1">Belongs to the AB hydrolase superfamily.</text>
</comment>
<accession>A0A168F0P9</accession>
<feature type="domain" description="AB hydrolase-1" evidence="3">
    <location>
        <begin position="3"/>
        <end position="104"/>
    </location>
</feature>
<organism evidence="4 5">
    <name type="scientific">Moelleriella libera RCEF 2490</name>
    <dbReference type="NCBI Taxonomy" id="1081109"/>
    <lineage>
        <taxon>Eukaryota</taxon>
        <taxon>Fungi</taxon>
        <taxon>Dikarya</taxon>
        <taxon>Ascomycota</taxon>
        <taxon>Pezizomycotina</taxon>
        <taxon>Sordariomycetes</taxon>
        <taxon>Hypocreomycetidae</taxon>
        <taxon>Hypocreales</taxon>
        <taxon>Clavicipitaceae</taxon>
        <taxon>Moelleriella</taxon>
    </lineage>
</organism>
<name>A0A168F0P9_9HYPO</name>
<dbReference type="STRING" id="1081109.A0A168F0P9"/>
<evidence type="ECO:0000256" key="1">
    <source>
        <dbReference type="ARBA" id="ARBA00008645"/>
    </source>
</evidence>
<dbReference type="AlphaFoldDB" id="A0A168F0P9"/>
<evidence type="ECO:0000256" key="2">
    <source>
        <dbReference type="ARBA" id="ARBA00022801"/>
    </source>
</evidence>
<evidence type="ECO:0000313" key="5">
    <source>
        <dbReference type="Proteomes" id="UP000078544"/>
    </source>
</evidence>
<dbReference type="Pfam" id="PF00561">
    <property type="entry name" value="Abhydrolase_1"/>
    <property type="match status" value="1"/>
</dbReference>
<gene>
    <name evidence="4" type="ORF">AAL_01919</name>
</gene>
<comment type="caution">
    <text evidence="4">The sequence shown here is derived from an EMBL/GenBank/DDBJ whole genome shotgun (WGS) entry which is preliminary data.</text>
</comment>
<dbReference type="Gene3D" id="3.40.50.1820">
    <property type="entry name" value="alpha/beta hydrolase"/>
    <property type="match status" value="1"/>
</dbReference>
<protein>
    <recommendedName>
        <fullName evidence="3">AB hydrolase-1 domain-containing protein</fullName>
    </recommendedName>
</protein>
<dbReference type="GO" id="GO:0005739">
    <property type="term" value="C:mitochondrion"/>
    <property type="evidence" value="ECO:0007669"/>
    <property type="project" value="TreeGrafter"/>
</dbReference>
<dbReference type="PANTHER" id="PTHR46118">
    <property type="entry name" value="PROTEIN ABHD11"/>
    <property type="match status" value="1"/>
</dbReference>
<dbReference type="EMBL" id="AZGY01000003">
    <property type="protein sequence ID" value="KZZ99347.1"/>
    <property type="molecule type" value="Genomic_DNA"/>
</dbReference>
<dbReference type="Proteomes" id="UP000078544">
    <property type="component" value="Unassembled WGS sequence"/>
</dbReference>
<dbReference type="PANTHER" id="PTHR46118:SF4">
    <property type="entry name" value="PROTEIN ABHD11"/>
    <property type="match status" value="1"/>
</dbReference>
<evidence type="ECO:0000313" key="4">
    <source>
        <dbReference type="EMBL" id="KZZ99347.1"/>
    </source>
</evidence>
<dbReference type="GO" id="GO:0052689">
    <property type="term" value="F:carboxylic ester hydrolase activity"/>
    <property type="evidence" value="ECO:0007669"/>
    <property type="project" value="TreeGrafter"/>
</dbReference>
<dbReference type="OrthoDB" id="8119704at2759"/>
<dbReference type="SUPFAM" id="SSF53474">
    <property type="entry name" value="alpha/beta-Hydrolases"/>
    <property type="match status" value="1"/>
</dbReference>
<sequence>MSPVLFLHGLFGSKKNNRGISKVLARDLDRSVFAIDMRNHGESPQDNRHDYLAMAEDIAAFIEYHKLKEPVIIGHSMGAKVAMTLALRSPSLLASFIAVDNAPIDMAINKDFYLYMEAMKKIQNANITRQAEADSIMRSFEKSVQIRQFLLGNLYRPAEGGAQKFRIPLNILSKSLPNMGDFPFKDPQERRFEKQCLFIRGTQSPYVADDMLPLIGQFFPLFRLVDIDAGHWLISEQPEKFRRGIMFP</sequence>
<keyword evidence="5" id="KW-1185">Reference proteome</keyword>
<proteinExistence type="inferred from homology"/>
<reference evidence="4 5" key="1">
    <citation type="journal article" date="2016" name="Genome Biol. Evol.">
        <title>Divergent and convergent evolution of fungal pathogenicity.</title>
        <authorList>
            <person name="Shang Y."/>
            <person name="Xiao G."/>
            <person name="Zheng P."/>
            <person name="Cen K."/>
            <person name="Zhan S."/>
            <person name="Wang C."/>
        </authorList>
    </citation>
    <scope>NUCLEOTIDE SEQUENCE [LARGE SCALE GENOMIC DNA]</scope>
    <source>
        <strain evidence="4 5">RCEF 2490</strain>
    </source>
</reference>
<dbReference type="InterPro" id="IPR000073">
    <property type="entry name" value="AB_hydrolase_1"/>
</dbReference>
<dbReference type="InterPro" id="IPR029058">
    <property type="entry name" value="AB_hydrolase_fold"/>
</dbReference>